<feature type="region of interest" description="Disordered" evidence="1">
    <location>
        <begin position="303"/>
        <end position="334"/>
    </location>
</feature>
<proteinExistence type="predicted"/>
<dbReference type="EMBL" id="JHQK01000002">
    <property type="protein sequence ID" value="KHN68602.1"/>
    <property type="molecule type" value="Genomic_DNA"/>
</dbReference>
<keyword evidence="2" id="KW-0732">Signal</keyword>
<dbReference type="AlphaFoldDB" id="A0A0B2UHR8"/>
<dbReference type="Pfam" id="PF03783">
    <property type="entry name" value="CsgG"/>
    <property type="match status" value="1"/>
</dbReference>
<feature type="chain" id="PRO_5002078962" evidence="2">
    <location>
        <begin position="20"/>
        <end position="334"/>
    </location>
</feature>
<evidence type="ECO:0000256" key="2">
    <source>
        <dbReference type="SAM" id="SignalP"/>
    </source>
</evidence>
<organism evidence="3 4">
    <name type="scientific">Acinetobacter oleivorans</name>
    <dbReference type="NCBI Taxonomy" id="1148157"/>
    <lineage>
        <taxon>Bacteria</taxon>
        <taxon>Pseudomonadati</taxon>
        <taxon>Pseudomonadota</taxon>
        <taxon>Gammaproteobacteria</taxon>
        <taxon>Moraxellales</taxon>
        <taxon>Moraxellaceae</taxon>
        <taxon>Acinetobacter</taxon>
    </lineage>
</organism>
<accession>A0A0B2UHR8</accession>
<comment type="caution">
    <text evidence="3">The sequence shown here is derived from an EMBL/GenBank/DDBJ whole genome shotgun (WGS) entry which is preliminary data.</text>
</comment>
<protein>
    <submittedName>
        <fullName evidence="3">Uncharacterized protein</fullName>
    </submittedName>
</protein>
<dbReference type="GO" id="GO:0030288">
    <property type="term" value="C:outer membrane-bounded periplasmic space"/>
    <property type="evidence" value="ECO:0007669"/>
    <property type="project" value="InterPro"/>
</dbReference>
<gene>
    <name evidence="3" type="ORF">DH17_08250</name>
</gene>
<evidence type="ECO:0000256" key="1">
    <source>
        <dbReference type="SAM" id="MobiDB-lite"/>
    </source>
</evidence>
<dbReference type="Gene3D" id="3.40.50.10610">
    <property type="entry name" value="ABC-type transport auxiliary lipoprotein component"/>
    <property type="match status" value="1"/>
</dbReference>
<name>A0A0B2UHR8_9GAMM</name>
<reference evidence="3 4" key="1">
    <citation type="submission" date="2014-03" db="EMBL/GenBank/DDBJ databases">
        <title>Genome sequence of the diesel-degrader and plant-growth promoter Acinetobacter oleivorans PF-1 isolated from the roots of poplar tree.</title>
        <authorList>
            <person name="Gkorezis P."/>
            <person name="van Hamme J."/>
            <person name="Rineau F."/>
            <person name="Vangronsveld J."/>
            <person name="Francetti A."/>
        </authorList>
    </citation>
    <scope>NUCLEOTIDE SEQUENCE [LARGE SCALE GENOMIC DNA]</scope>
    <source>
        <strain evidence="3 4">PF1</strain>
    </source>
</reference>
<feature type="signal peptide" evidence="2">
    <location>
        <begin position="1"/>
        <end position="19"/>
    </location>
</feature>
<dbReference type="InterPro" id="IPR005534">
    <property type="entry name" value="Curli_assmbl/transp-comp_CsgG"/>
</dbReference>
<sequence>MRKIFCAVLLSLTATSSFAALQEVMKEASGSGPTQQQAIAEALLTAAQSVNGTKVSSQMGMDEEVNMVMTDHHWSYQGKSSPVFNVQTESSGAINRFQVLSVSGSGKNYKARVRAYISKYQSNVADQHLRRMAVFPFQVVESKFNLASGEDPYEFVQEVADLIGTQMANSRQLSLVSRDYIEEMASENAFLAWDGAPSEMARIAQKVGADYILVGRINEARTVQGQSFYGAVPAERDAIKLNWRVIEVNTGKIAAAGSIKQPPQANVGNLVTQDTPLSSTEIFADQVVNEVLRGLSLKSNHYSQNQDSFDNQVNSSPLSDADLPSGSSEKPIHW</sequence>
<feature type="compositionally biased region" description="Polar residues" evidence="1">
    <location>
        <begin position="303"/>
        <end position="318"/>
    </location>
</feature>
<evidence type="ECO:0000313" key="3">
    <source>
        <dbReference type="EMBL" id="KHN68602.1"/>
    </source>
</evidence>
<dbReference type="Proteomes" id="UP000031012">
    <property type="component" value="Unassembled WGS sequence"/>
</dbReference>
<evidence type="ECO:0000313" key="4">
    <source>
        <dbReference type="Proteomes" id="UP000031012"/>
    </source>
</evidence>